<dbReference type="Proteomes" id="UP001211065">
    <property type="component" value="Unassembled WGS sequence"/>
</dbReference>
<dbReference type="InterPro" id="IPR000719">
    <property type="entry name" value="Prot_kinase_dom"/>
</dbReference>
<keyword evidence="6" id="KW-0547">Nucleotide-binding</keyword>
<feature type="domain" description="Protein kinase" evidence="11">
    <location>
        <begin position="82"/>
        <end position="369"/>
    </location>
</feature>
<dbReference type="Pfam" id="PF00069">
    <property type="entry name" value="Pkinase"/>
    <property type="match status" value="1"/>
</dbReference>
<dbReference type="GO" id="GO:0005524">
    <property type="term" value="F:ATP binding"/>
    <property type="evidence" value="ECO:0007669"/>
    <property type="project" value="UniProtKB-KW"/>
</dbReference>
<dbReference type="InterPro" id="IPR011009">
    <property type="entry name" value="Kinase-like_dom_sf"/>
</dbReference>
<evidence type="ECO:0000259" key="12">
    <source>
        <dbReference type="PROSITE" id="PS51285"/>
    </source>
</evidence>
<evidence type="ECO:0000256" key="6">
    <source>
        <dbReference type="ARBA" id="ARBA00022741"/>
    </source>
</evidence>
<dbReference type="PANTHER" id="PTHR45637">
    <property type="entry name" value="FLIPPASE KINASE 1-RELATED"/>
    <property type="match status" value="1"/>
</dbReference>
<evidence type="ECO:0000256" key="10">
    <source>
        <dbReference type="ARBA" id="ARBA00048679"/>
    </source>
</evidence>
<dbReference type="InterPro" id="IPR008271">
    <property type="entry name" value="Ser/Thr_kinase_AS"/>
</dbReference>
<keyword evidence="4" id="KW-0597">Phosphoprotein</keyword>
<keyword evidence="8" id="KW-0067">ATP-binding</keyword>
<keyword evidence="3" id="KW-0723">Serine/threonine-protein kinase</keyword>
<keyword evidence="14" id="KW-1185">Reference proteome</keyword>
<dbReference type="CDD" id="cd05574">
    <property type="entry name" value="STKc_phototropin_like"/>
    <property type="match status" value="1"/>
</dbReference>
<dbReference type="Gene3D" id="1.10.510.10">
    <property type="entry name" value="Transferase(Phosphotransferase) domain 1"/>
    <property type="match status" value="1"/>
</dbReference>
<dbReference type="GO" id="GO:0004674">
    <property type="term" value="F:protein serine/threonine kinase activity"/>
    <property type="evidence" value="ECO:0007669"/>
    <property type="project" value="UniProtKB-KW"/>
</dbReference>
<dbReference type="PROSITE" id="PS50011">
    <property type="entry name" value="PROTEIN_KINASE_DOM"/>
    <property type="match status" value="1"/>
</dbReference>
<evidence type="ECO:0000256" key="4">
    <source>
        <dbReference type="ARBA" id="ARBA00022553"/>
    </source>
</evidence>
<dbReference type="Gene3D" id="3.30.200.20">
    <property type="entry name" value="Phosphorylase Kinase, domain 1"/>
    <property type="match status" value="1"/>
</dbReference>
<comment type="catalytic activity">
    <reaction evidence="10">
        <text>L-seryl-[protein] + ATP = O-phospho-L-seryl-[protein] + ADP + H(+)</text>
        <dbReference type="Rhea" id="RHEA:17989"/>
        <dbReference type="Rhea" id="RHEA-COMP:9863"/>
        <dbReference type="Rhea" id="RHEA-COMP:11604"/>
        <dbReference type="ChEBI" id="CHEBI:15378"/>
        <dbReference type="ChEBI" id="CHEBI:29999"/>
        <dbReference type="ChEBI" id="CHEBI:30616"/>
        <dbReference type="ChEBI" id="CHEBI:83421"/>
        <dbReference type="ChEBI" id="CHEBI:456216"/>
        <dbReference type="EC" id="2.7.11.1"/>
    </reaction>
</comment>
<feature type="domain" description="AGC-kinase C-terminal" evidence="12">
    <location>
        <begin position="370"/>
        <end position="438"/>
    </location>
</feature>
<evidence type="ECO:0000256" key="5">
    <source>
        <dbReference type="ARBA" id="ARBA00022679"/>
    </source>
</evidence>
<name>A0AAD5U5K6_9FUNG</name>
<accession>A0AAD5U5K6</accession>
<organism evidence="13 14">
    <name type="scientific">Clydaea vesicula</name>
    <dbReference type="NCBI Taxonomy" id="447962"/>
    <lineage>
        <taxon>Eukaryota</taxon>
        <taxon>Fungi</taxon>
        <taxon>Fungi incertae sedis</taxon>
        <taxon>Chytridiomycota</taxon>
        <taxon>Chytridiomycota incertae sedis</taxon>
        <taxon>Chytridiomycetes</taxon>
        <taxon>Lobulomycetales</taxon>
        <taxon>Lobulomycetaceae</taxon>
        <taxon>Clydaea</taxon>
    </lineage>
</organism>
<protein>
    <recommendedName>
        <fullName evidence="2">non-specific serine/threonine protein kinase</fullName>
        <ecNumber evidence="2">2.7.11.1</ecNumber>
    </recommendedName>
</protein>
<keyword evidence="7" id="KW-0418">Kinase</keyword>
<dbReference type="EMBL" id="JADGJW010000113">
    <property type="protein sequence ID" value="KAJ3223900.1"/>
    <property type="molecule type" value="Genomic_DNA"/>
</dbReference>
<comment type="catalytic activity">
    <reaction evidence="9">
        <text>L-threonyl-[protein] + ATP = O-phospho-L-threonyl-[protein] + ADP + H(+)</text>
        <dbReference type="Rhea" id="RHEA:46608"/>
        <dbReference type="Rhea" id="RHEA-COMP:11060"/>
        <dbReference type="Rhea" id="RHEA-COMP:11605"/>
        <dbReference type="ChEBI" id="CHEBI:15378"/>
        <dbReference type="ChEBI" id="CHEBI:30013"/>
        <dbReference type="ChEBI" id="CHEBI:30616"/>
        <dbReference type="ChEBI" id="CHEBI:61977"/>
        <dbReference type="ChEBI" id="CHEBI:456216"/>
        <dbReference type="EC" id="2.7.11.1"/>
    </reaction>
</comment>
<comment type="caution">
    <text evidence="13">The sequence shown here is derived from an EMBL/GenBank/DDBJ whole genome shotgun (WGS) entry which is preliminary data.</text>
</comment>
<reference evidence="13" key="1">
    <citation type="submission" date="2020-05" db="EMBL/GenBank/DDBJ databases">
        <title>Phylogenomic resolution of chytrid fungi.</title>
        <authorList>
            <person name="Stajich J.E."/>
            <person name="Amses K."/>
            <person name="Simmons R."/>
            <person name="Seto K."/>
            <person name="Myers J."/>
            <person name="Bonds A."/>
            <person name="Quandt C.A."/>
            <person name="Barry K."/>
            <person name="Liu P."/>
            <person name="Grigoriev I."/>
            <person name="Longcore J.E."/>
            <person name="James T.Y."/>
        </authorList>
    </citation>
    <scope>NUCLEOTIDE SEQUENCE</scope>
    <source>
        <strain evidence="13">JEL0476</strain>
    </source>
</reference>
<evidence type="ECO:0000256" key="9">
    <source>
        <dbReference type="ARBA" id="ARBA00047899"/>
    </source>
</evidence>
<evidence type="ECO:0000259" key="11">
    <source>
        <dbReference type="PROSITE" id="PS50011"/>
    </source>
</evidence>
<keyword evidence="5" id="KW-0808">Transferase</keyword>
<evidence type="ECO:0000256" key="3">
    <source>
        <dbReference type="ARBA" id="ARBA00022527"/>
    </source>
</evidence>
<dbReference type="AlphaFoldDB" id="A0AAD5U5K6"/>
<dbReference type="EC" id="2.7.11.1" evidence="2"/>
<dbReference type="FunFam" id="3.30.200.20:FF:000524">
    <property type="entry name" value="Non-specific serine/threonine protein kinase"/>
    <property type="match status" value="1"/>
</dbReference>
<evidence type="ECO:0000256" key="8">
    <source>
        <dbReference type="ARBA" id="ARBA00022840"/>
    </source>
</evidence>
<dbReference type="PROSITE" id="PS00108">
    <property type="entry name" value="PROTEIN_KINASE_ST"/>
    <property type="match status" value="1"/>
</dbReference>
<evidence type="ECO:0000313" key="14">
    <source>
        <dbReference type="Proteomes" id="UP001211065"/>
    </source>
</evidence>
<dbReference type="SMART" id="SM00220">
    <property type="entry name" value="S_TKc"/>
    <property type="match status" value="1"/>
</dbReference>
<dbReference type="SUPFAM" id="SSF56112">
    <property type="entry name" value="Protein kinase-like (PK-like)"/>
    <property type="match status" value="1"/>
</dbReference>
<dbReference type="InterPro" id="IPR000961">
    <property type="entry name" value="AGC-kinase_C"/>
</dbReference>
<evidence type="ECO:0000256" key="2">
    <source>
        <dbReference type="ARBA" id="ARBA00012513"/>
    </source>
</evidence>
<dbReference type="PROSITE" id="PS51285">
    <property type="entry name" value="AGC_KINASE_CTER"/>
    <property type="match status" value="1"/>
</dbReference>
<sequence>MTDAQCHQEELKVERKTTHSTSDKLQSVTFFLNNLFFSSYYPSVTRIIPNNPKQINQLYFDNIAKLKSIASLNSLKVSPKDFEKVKIIGKGSVGKVYLVKKKCDQSLYAMKVLSKSEMIQRNKVKRVLAEQEILTLSKHPFIVTLYDSFQTESNIYFILEYCAGGEFFRTLNKRGHLKEWEAKFYAAEVISALEYLHLHGFIYRDLKTENVLLHQTGHIMLADFDLSKFNNLVPYPVLEKTHFKSYFGEKDFYYLDTHSSCNIKTRSFVGTEEYMAPEIILDLGHTSSVDWWSLGIFIFEMLFGKTPFLGKDNDETFDNILKKEVKFLNNIQHVSSKVKNLITSLLIKDQDLRLGSQFGASQVKLHPFFKGIKWDLLRNMTPPIIPVLKDRFDTSNFYRYNDNGPNSLNLENECCVSQKCSSFTSNTVVADSTADGSELFDDPFVDFESENKQLIRIFCTLYSLSILATSLILVFKLSLEIFEQVKNSKSCYKKKEHEKEDGDLIFFSLTNKNFSSDLEKNKNNTFYKFMETAEKKPDFCAFNIYPVLPKSSANIRGKNPQQWRKYKRN</sequence>
<dbReference type="SMART" id="SM00133">
    <property type="entry name" value="S_TK_X"/>
    <property type="match status" value="1"/>
</dbReference>
<evidence type="ECO:0000313" key="13">
    <source>
        <dbReference type="EMBL" id="KAJ3223900.1"/>
    </source>
</evidence>
<gene>
    <name evidence="13" type="ORF">HK099_000561</name>
</gene>
<dbReference type="FunFam" id="1.10.510.10:FF:000121">
    <property type="entry name" value="Serine/threonine-protein kinase nrc-2"/>
    <property type="match status" value="1"/>
</dbReference>
<comment type="similarity">
    <text evidence="1">Belongs to the protein kinase superfamily. AGC Ser/Thr protein kinase family.</text>
</comment>
<evidence type="ECO:0000256" key="7">
    <source>
        <dbReference type="ARBA" id="ARBA00022777"/>
    </source>
</evidence>
<proteinExistence type="inferred from homology"/>
<evidence type="ECO:0000256" key="1">
    <source>
        <dbReference type="ARBA" id="ARBA00009903"/>
    </source>
</evidence>